<dbReference type="SUPFAM" id="SSF51971">
    <property type="entry name" value="Nucleotide-binding domain"/>
    <property type="match status" value="1"/>
</dbReference>
<organism evidence="8">
    <name type="scientific">Phallusia mammillata</name>
    <dbReference type="NCBI Taxonomy" id="59560"/>
    <lineage>
        <taxon>Eukaryota</taxon>
        <taxon>Metazoa</taxon>
        <taxon>Chordata</taxon>
        <taxon>Tunicata</taxon>
        <taxon>Ascidiacea</taxon>
        <taxon>Phlebobranchia</taxon>
        <taxon>Ascidiidae</taxon>
        <taxon>Phallusia</taxon>
    </lineage>
</organism>
<evidence type="ECO:0000256" key="2">
    <source>
        <dbReference type="ARBA" id="ARBA00006730"/>
    </source>
</evidence>
<proteinExistence type="evidence at transcript level"/>
<keyword evidence="6" id="KW-0732">Signal</keyword>
<accession>A0A6F9DA25</accession>
<dbReference type="GO" id="GO:0071949">
    <property type="term" value="F:FAD binding"/>
    <property type="evidence" value="ECO:0007669"/>
    <property type="project" value="InterPro"/>
</dbReference>
<dbReference type="SUPFAM" id="SSF54373">
    <property type="entry name" value="FAD-linked reductases, C-terminal domain"/>
    <property type="match status" value="1"/>
</dbReference>
<evidence type="ECO:0000256" key="1">
    <source>
        <dbReference type="ARBA" id="ARBA00001974"/>
    </source>
</evidence>
<gene>
    <name evidence="8" type="primary">Ddo-001</name>
</gene>
<keyword evidence="4" id="KW-0274">FAD</keyword>
<dbReference type="Pfam" id="PF01266">
    <property type="entry name" value="DAO"/>
    <property type="match status" value="1"/>
</dbReference>
<dbReference type="Gene3D" id="3.40.50.720">
    <property type="entry name" value="NAD(P)-binding Rossmann-like Domain"/>
    <property type="match status" value="1"/>
</dbReference>
<protein>
    <submittedName>
        <fullName evidence="8">D-aspartate oxidase-like</fullName>
    </submittedName>
</protein>
<dbReference type="InterPro" id="IPR006076">
    <property type="entry name" value="FAD-dep_OxRdtase"/>
</dbReference>
<dbReference type="PANTHER" id="PTHR11530">
    <property type="entry name" value="D-AMINO ACID OXIDASE"/>
    <property type="match status" value="1"/>
</dbReference>
<feature type="chain" id="PRO_5026078110" evidence="6">
    <location>
        <begin position="19"/>
        <end position="364"/>
    </location>
</feature>
<evidence type="ECO:0000259" key="7">
    <source>
        <dbReference type="Pfam" id="PF01266"/>
    </source>
</evidence>
<feature type="domain" description="FAD dependent oxidoreductase" evidence="7">
    <location>
        <begin position="4"/>
        <end position="352"/>
    </location>
</feature>
<feature type="signal peptide" evidence="6">
    <location>
        <begin position="1"/>
        <end position="18"/>
    </location>
</feature>
<dbReference type="InterPro" id="IPR023209">
    <property type="entry name" value="DAO"/>
</dbReference>
<dbReference type="GO" id="GO:0005737">
    <property type="term" value="C:cytoplasm"/>
    <property type="evidence" value="ECO:0007669"/>
    <property type="project" value="TreeGrafter"/>
</dbReference>
<evidence type="ECO:0000256" key="5">
    <source>
        <dbReference type="ARBA" id="ARBA00023002"/>
    </source>
</evidence>
<evidence type="ECO:0000256" key="3">
    <source>
        <dbReference type="ARBA" id="ARBA00022630"/>
    </source>
</evidence>
<dbReference type="GO" id="GO:0003884">
    <property type="term" value="F:D-amino-acid oxidase activity"/>
    <property type="evidence" value="ECO:0007669"/>
    <property type="project" value="InterPro"/>
</dbReference>
<keyword evidence="5" id="KW-0560">Oxidoreductase</keyword>
<dbReference type="GO" id="GO:0019478">
    <property type="term" value="P:D-amino acid catabolic process"/>
    <property type="evidence" value="ECO:0007669"/>
    <property type="project" value="TreeGrafter"/>
</dbReference>
<evidence type="ECO:0000313" key="8">
    <source>
        <dbReference type="EMBL" id="CAB3236644.1"/>
    </source>
</evidence>
<name>A0A6F9DA25_9ASCI</name>
<keyword evidence="3" id="KW-0285">Flavoprotein</keyword>
<comment type="similarity">
    <text evidence="2">Belongs to the DAMOX/DASOX family.</text>
</comment>
<evidence type="ECO:0000256" key="6">
    <source>
        <dbReference type="SAM" id="SignalP"/>
    </source>
</evidence>
<sequence length="364" mass="39821">MAFKIAVIGAGVNGLASALCLSHQFPDCEITVIASEFYPEKKNLCSAHGFGVVINRETGVLDSPNVTKHVLATMKFCASLHPTEAEYAGIRPSDAVVLFNQKKDFIDSMISVGDREKLGFRNATRKEIEMFNHMNDGGAKLVLFENFEEAPLTIFTCPAYIIDTSKYLPWLKNKLLQKCKRNGDKMVTFFTKEVTSFVELSPTFDLVVNCSGCGAKTLASDPMVIPIRGQYIKAHVPSVDKVYVAASTVICPVSNHVCIGATHQLGRFETHVIPEDTEKFLYKFKTLLPSFGKPEVILSDVGIRPGRVGGARLEVEVVKVKESSGNLPVVHNYGHGYRGIGQHWGCALDVAQIAVQVLGQGSKL</sequence>
<dbReference type="AlphaFoldDB" id="A0A6F9DA25"/>
<evidence type="ECO:0000256" key="4">
    <source>
        <dbReference type="ARBA" id="ARBA00022827"/>
    </source>
</evidence>
<dbReference type="PANTHER" id="PTHR11530:SF15">
    <property type="entry name" value="D-AMINO-ACID OXIDASE"/>
    <property type="match status" value="1"/>
</dbReference>
<comment type="cofactor">
    <cofactor evidence="1">
        <name>FAD</name>
        <dbReference type="ChEBI" id="CHEBI:57692"/>
    </cofactor>
</comment>
<dbReference type="EMBL" id="LR784405">
    <property type="protein sequence ID" value="CAB3236644.1"/>
    <property type="molecule type" value="mRNA"/>
</dbReference>
<dbReference type="Gene3D" id="3.30.9.10">
    <property type="entry name" value="D-Amino Acid Oxidase, subunit A, domain 2"/>
    <property type="match status" value="1"/>
</dbReference>
<reference evidence="8" key="1">
    <citation type="submission" date="2020-04" db="EMBL/GenBank/DDBJ databases">
        <authorList>
            <person name="Neveu A P."/>
        </authorList>
    </citation>
    <scope>NUCLEOTIDE SEQUENCE</scope>
    <source>
        <tissue evidence="8">Whole embryo</tissue>
    </source>
</reference>